<dbReference type="EMBL" id="CAACVG010009352">
    <property type="protein sequence ID" value="VEN52988.1"/>
    <property type="molecule type" value="Genomic_DNA"/>
</dbReference>
<keyword evidence="2" id="KW-1185">Reference proteome</keyword>
<reference evidence="1 2" key="1">
    <citation type="submission" date="2019-01" db="EMBL/GenBank/DDBJ databases">
        <authorList>
            <person name="Sayadi A."/>
        </authorList>
    </citation>
    <scope>NUCLEOTIDE SEQUENCE [LARGE SCALE GENOMIC DNA]</scope>
</reference>
<accession>A0A653D0C8</accession>
<gene>
    <name evidence="1" type="ORF">CALMAC_LOCUS12940</name>
</gene>
<evidence type="ECO:0000313" key="2">
    <source>
        <dbReference type="Proteomes" id="UP000410492"/>
    </source>
</evidence>
<organism evidence="1 2">
    <name type="scientific">Callosobruchus maculatus</name>
    <name type="common">Southern cowpea weevil</name>
    <name type="synonym">Pulse bruchid</name>
    <dbReference type="NCBI Taxonomy" id="64391"/>
    <lineage>
        <taxon>Eukaryota</taxon>
        <taxon>Metazoa</taxon>
        <taxon>Ecdysozoa</taxon>
        <taxon>Arthropoda</taxon>
        <taxon>Hexapoda</taxon>
        <taxon>Insecta</taxon>
        <taxon>Pterygota</taxon>
        <taxon>Neoptera</taxon>
        <taxon>Endopterygota</taxon>
        <taxon>Coleoptera</taxon>
        <taxon>Polyphaga</taxon>
        <taxon>Cucujiformia</taxon>
        <taxon>Chrysomeloidea</taxon>
        <taxon>Chrysomelidae</taxon>
        <taxon>Bruchinae</taxon>
        <taxon>Bruchini</taxon>
        <taxon>Callosobruchus</taxon>
    </lineage>
</organism>
<protein>
    <submittedName>
        <fullName evidence="1">Uncharacterized protein</fullName>
    </submittedName>
</protein>
<dbReference type="Proteomes" id="UP000410492">
    <property type="component" value="Unassembled WGS sequence"/>
</dbReference>
<name>A0A653D0C8_CALMS</name>
<sequence>MKPLLTHSRPTLLDTLPVCCNPLARLLTTTEQMTQV</sequence>
<proteinExistence type="predicted"/>
<evidence type="ECO:0000313" key="1">
    <source>
        <dbReference type="EMBL" id="VEN52988.1"/>
    </source>
</evidence>
<dbReference type="AlphaFoldDB" id="A0A653D0C8"/>